<dbReference type="NCBIfam" id="TIGR01311">
    <property type="entry name" value="glycerol_kin"/>
    <property type="match status" value="1"/>
</dbReference>
<feature type="binding site" evidence="11">
    <location>
        <position position="274"/>
    </location>
    <ligand>
        <name>glycerol</name>
        <dbReference type="ChEBI" id="CHEBI:17754"/>
    </ligand>
</feature>
<evidence type="ECO:0000259" key="14">
    <source>
        <dbReference type="Pfam" id="PF02782"/>
    </source>
</evidence>
<protein>
    <recommendedName>
        <fullName evidence="11">Glycerol kinase</fullName>
        <ecNumber evidence="11">2.7.1.30</ecNumber>
    </recommendedName>
    <alternativeName>
        <fullName evidence="11">ATP:glycerol 3-phosphotransferase</fullName>
    </alternativeName>
    <alternativeName>
        <fullName evidence="11">Glycerokinase</fullName>
        <shortName evidence="11">GK</shortName>
    </alternativeName>
</protein>
<dbReference type="InterPro" id="IPR043129">
    <property type="entry name" value="ATPase_NBD"/>
</dbReference>
<feature type="modified residue" description="Phosphohistidine; by HPr" evidence="11">
    <location>
        <position position="259"/>
    </location>
</feature>
<dbReference type="GO" id="GO:0005524">
    <property type="term" value="F:ATP binding"/>
    <property type="evidence" value="ECO:0007669"/>
    <property type="project" value="UniProtKB-UniRule"/>
</dbReference>
<organism evidence="15 16">
    <name type="scientific">Carnobacterium viridans</name>
    <dbReference type="NCBI Taxonomy" id="174587"/>
    <lineage>
        <taxon>Bacteria</taxon>
        <taxon>Bacillati</taxon>
        <taxon>Bacillota</taxon>
        <taxon>Bacilli</taxon>
        <taxon>Lactobacillales</taxon>
        <taxon>Carnobacteriaceae</taxon>
        <taxon>Carnobacterium</taxon>
    </lineage>
</organism>
<dbReference type="EC" id="2.7.1.30" evidence="11"/>
<dbReference type="AlphaFoldDB" id="A0A1H1A765"/>
<gene>
    <name evidence="11" type="primary">glpK</name>
    <name evidence="15" type="ORF">SAMN04487752_1942</name>
</gene>
<evidence type="ECO:0000259" key="13">
    <source>
        <dbReference type="Pfam" id="PF00370"/>
    </source>
</evidence>
<feature type="binding site" evidence="11">
    <location>
        <position position="439"/>
    </location>
    <ligand>
        <name>ADP</name>
        <dbReference type="ChEBI" id="CHEBI:456216"/>
    </ligand>
</feature>
<evidence type="ECO:0000256" key="1">
    <source>
        <dbReference type="ARBA" id="ARBA00005190"/>
    </source>
</evidence>
<dbReference type="UniPathway" id="UPA00618">
    <property type="reaction ID" value="UER00672"/>
</dbReference>
<evidence type="ECO:0000256" key="8">
    <source>
        <dbReference type="ARBA" id="ARBA00052101"/>
    </source>
</evidence>
<dbReference type="Proteomes" id="UP000199481">
    <property type="component" value="Unassembled WGS sequence"/>
</dbReference>
<feature type="binding site" evidence="11">
    <location>
        <position position="112"/>
    </location>
    <ligand>
        <name>glycerol</name>
        <dbReference type="ChEBI" id="CHEBI:17754"/>
    </ligand>
</feature>
<feature type="binding site" evidence="11">
    <location>
        <position position="111"/>
    </location>
    <ligand>
        <name>glycerol</name>
        <dbReference type="ChEBI" id="CHEBI:17754"/>
    </ligand>
</feature>
<sequence>MNRFTSVFFSGTLWMKRLKAYYIIGGNKMTKEYIMSIDQGTTSSRAIIFDKAGNPKWSSQKEFTQHFPQPGWVEHDANEIWVSVLSVIAGVLIESGLKPSDIDSIGITNQRETTVVWDKATGRPIYRAIVWQSKQTNDIADQLKEDGHTKLIKDKTGLVIDSYFSATKIKWILDHVEGSRERAKKGELLFGTIDSWLVWRLTGGKAHVTDYSNASRTMLFNIYDLKWDEDILALLDIPKEMLPEVKSSSEIYGKTIPEHFYGGQIPIAGMAGDQQAALFGQVGYEKGMVKNTYGTGAFIIMNTGKEPIKSDNGLLTSIAYGLNGEITYALEGSIFVAGSALQWLRDGMRMFRTAPESEEYAKKVESTENVYVVPAFTGLGAPYWDQDARGAVFGLTRGTTKEHFIRATLESLAYQTKDVVDTMNKESGIPIKTLRVDGGASKNDFLMQFQADILDTKIERSKISETTALGAAYLAGLATGFWKDQDEIKKYWEKDATFEPNMEEEEREDLYAGWQSAVAATRVFKHKSKRKNK</sequence>
<evidence type="ECO:0000256" key="9">
    <source>
        <dbReference type="ARBA" id="ARBA00054633"/>
    </source>
</evidence>
<comment type="catalytic activity">
    <reaction evidence="8 11">
        <text>glycerol + ATP = sn-glycerol 3-phosphate + ADP + H(+)</text>
        <dbReference type="Rhea" id="RHEA:21644"/>
        <dbReference type="ChEBI" id="CHEBI:15378"/>
        <dbReference type="ChEBI" id="CHEBI:17754"/>
        <dbReference type="ChEBI" id="CHEBI:30616"/>
        <dbReference type="ChEBI" id="CHEBI:57597"/>
        <dbReference type="ChEBI" id="CHEBI:456216"/>
        <dbReference type="EC" id="2.7.1.30"/>
    </reaction>
</comment>
<feature type="binding site" evidence="11">
    <location>
        <position position="443"/>
    </location>
    <ligand>
        <name>ADP</name>
        <dbReference type="ChEBI" id="CHEBI:456216"/>
    </ligand>
</feature>
<dbReference type="Gene3D" id="3.30.420.40">
    <property type="match status" value="2"/>
</dbReference>
<proteinExistence type="inferred from homology"/>
<dbReference type="GO" id="GO:0006072">
    <property type="term" value="P:glycerol-3-phosphate metabolic process"/>
    <property type="evidence" value="ECO:0007669"/>
    <property type="project" value="InterPro"/>
</dbReference>
<dbReference type="GO" id="GO:0004370">
    <property type="term" value="F:glycerol kinase activity"/>
    <property type="evidence" value="ECO:0007669"/>
    <property type="project" value="UniProtKB-UniRule"/>
</dbReference>
<dbReference type="PANTHER" id="PTHR10196:SF69">
    <property type="entry name" value="GLYCEROL KINASE"/>
    <property type="match status" value="1"/>
</dbReference>
<evidence type="ECO:0000256" key="6">
    <source>
        <dbReference type="ARBA" id="ARBA00022798"/>
    </source>
</evidence>
<accession>A0A1H1A765</accession>
<evidence type="ECO:0000256" key="5">
    <source>
        <dbReference type="ARBA" id="ARBA00022777"/>
    </source>
</evidence>
<dbReference type="FunFam" id="3.30.420.40:FF:000008">
    <property type="entry name" value="Glycerol kinase"/>
    <property type="match status" value="1"/>
</dbReference>
<feature type="binding site" evidence="11">
    <location>
        <position position="112"/>
    </location>
    <ligand>
        <name>sn-glycerol 3-phosphate</name>
        <dbReference type="ChEBI" id="CHEBI:57597"/>
    </ligand>
</feature>
<dbReference type="FunFam" id="3.30.420.40:FF:000007">
    <property type="entry name" value="Glycerol kinase"/>
    <property type="match status" value="1"/>
</dbReference>
<dbReference type="PIRSF" id="PIRSF000538">
    <property type="entry name" value="GlpK"/>
    <property type="match status" value="1"/>
</dbReference>
<keyword evidence="6 11" id="KW-0319">Glycerol metabolism</keyword>
<feature type="binding site" evidence="11">
    <location>
        <position position="439"/>
    </location>
    <ligand>
        <name>ATP</name>
        <dbReference type="ChEBI" id="CHEBI:30616"/>
    </ligand>
</feature>
<feature type="binding site" evidence="11">
    <location>
        <position position="342"/>
    </location>
    <ligand>
        <name>ATP</name>
        <dbReference type="ChEBI" id="CHEBI:30616"/>
    </ligand>
</feature>
<dbReference type="CDD" id="cd07786">
    <property type="entry name" value="FGGY_EcGK_like"/>
    <property type="match status" value="1"/>
</dbReference>
<dbReference type="GO" id="GO:0019563">
    <property type="term" value="P:glycerol catabolic process"/>
    <property type="evidence" value="ECO:0007669"/>
    <property type="project" value="UniProtKB-UniRule"/>
</dbReference>
<feature type="binding site" evidence="11">
    <location>
        <position position="295"/>
    </location>
    <ligand>
        <name>ADP</name>
        <dbReference type="ChEBI" id="CHEBI:456216"/>
    </ligand>
</feature>
<feature type="binding site" evidence="11">
    <location>
        <position position="41"/>
    </location>
    <ligand>
        <name>ADP</name>
        <dbReference type="ChEBI" id="CHEBI:456216"/>
    </ligand>
</feature>
<feature type="binding site" evidence="11">
    <location>
        <position position="43"/>
    </location>
    <ligand>
        <name>ATP</name>
        <dbReference type="ChEBI" id="CHEBI:30616"/>
    </ligand>
</feature>
<name>A0A1H1A765_9LACT</name>
<evidence type="ECO:0000256" key="4">
    <source>
        <dbReference type="ARBA" id="ARBA00022741"/>
    </source>
</evidence>
<dbReference type="PROSITE" id="PS00933">
    <property type="entry name" value="FGGY_KINASES_1"/>
    <property type="match status" value="1"/>
</dbReference>
<feature type="binding site" evidence="11">
    <location>
        <position position="41"/>
    </location>
    <ligand>
        <name>ATP</name>
        <dbReference type="ChEBI" id="CHEBI:30616"/>
    </ligand>
</feature>
<keyword evidence="7 11" id="KW-0067">ATP-binding</keyword>
<keyword evidence="16" id="KW-1185">Reference proteome</keyword>
<feature type="binding site" evidence="11">
    <location>
        <position position="163"/>
    </location>
    <ligand>
        <name>glycerol</name>
        <dbReference type="ChEBI" id="CHEBI:17754"/>
    </ligand>
</feature>
<reference evidence="16" key="1">
    <citation type="submission" date="2016-10" db="EMBL/GenBank/DDBJ databases">
        <authorList>
            <person name="Varghese N."/>
            <person name="Submissions S."/>
        </authorList>
    </citation>
    <scope>NUCLEOTIDE SEQUENCE [LARGE SCALE GENOMIC DNA]</scope>
    <source>
        <strain evidence="16">MPL-11</strain>
    </source>
</reference>
<feature type="binding site" evidence="11">
    <location>
        <position position="41"/>
    </location>
    <ligand>
        <name>sn-glycerol 3-phosphate</name>
        <dbReference type="ChEBI" id="CHEBI:57597"/>
    </ligand>
</feature>
<feature type="binding site" evidence="11">
    <location>
        <position position="111"/>
    </location>
    <ligand>
        <name>sn-glycerol 3-phosphate</name>
        <dbReference type="ChEBI" id="CHEBI:57597"/>
    </ligand>
</feature>
<dbReference type="InterPro" id="IPR018485">
    <property type="entry name" value="FGGY_C"/>
</dbReference>
<feature type="binding site" evidence="11">
    <location>
        <position position="273"/>
    </location>
    <ligand>
        <name>glycerol</name>
        <dbReference type="ChEBI" id="CHEBI:17754"/>
    </ligand>
</feature>
<dbReference type="Pfam" id="PF02782">
    <property type="entry name" value="FGGY_C"/>
    <property type="match status" value="1"/>
</dbReference>
<comment type="PTM">
    <text evidence="11">The phosphoenolpyruvate-dependent sugar phosphotransferase system (PTS), including enzyme I, and histidine-containing protein (HPr) are required for the phosphorylation, which leads to the activation of the enzyme.</text>
</comment>
<dbReference type="InterPro" id="IPR018484">
    <property type="entry name" value="FGGY_N"/>
</dbReference>
<evidence type="ECO:0000256" key="2">
    <source>
        <dbReference type="ARBA" id="ARBA00009156"/>
    </source>
</evidence>
<dbReference type="InterPro" id="IPR018483">
    <property type="entry name" value="Carb_kinase_FGGY_CS"/>
</dbReference>
<feature type="binding site" evidence="11">
    <location>
        <position position="338"/>
    </location>
    <ligand>
        <name>ADP</name>
        <dbReference type="ChEBI" id="CHEBI:456216"/>
    </ligand>
</feature>
<evidence type="ECO:0000313" key="16">
    <source>
        <dbReference type="Proteomes" id="UP000199481"/>
    </source>
</evidence>
<keyword evidence="11" id="KW-0597">Phosphoprotein</keyword>
<feature type="binding site" evidence="11">
    <location>
        <position position="45"/>
    </location>
    <ligand>
        <name>ADP</name>
        <dbReference type="ChEBI" id="CHEBI:456216"/>
    </ligand>
</feature>
<feature type="binding site" evidence="11">
    <location>
        <position position="338"/>
    </location>
    <ligand>
        <name>ATP</name>
        <dbReference type="ChEBI" id="CHEBI:30616"/>
    </ligand>
</feature>
<dbReference type="GO" id="GO:0005829">
    <property type="term" value="C:cytosol"/>
    <property type="evidence" value="ECO:0007669"/>
    <property type="project" value="TreeGrafter"/>
</dbReference>
<keyword evidence="5 11" id="KW-0418">Kinase</keyword>
<comment type="function">
    <text evidence="9 11">Key enzyme in the regulation of glycerol uptake and metabolism. Catalyzes the phosphorylation of glycerol to yield sn-glycerol 3-phosphate.</text>
</comment>
<dbReference type="HAMAP" id="MF_00186">
    <property type="entry name" value="Glycerol_kin"/>
    <property type="match status" value="1"/>
</dbReference>
<dbReference type="Pfam" id="PF00370">
    <property type="entry name" value="FGGY_N"/>
    <property type="match status" value="1"/>
</dbReference>
<keyword evidence="4 11" id="KW-0547">Nucleotide-binding</keyword>
<dbReference type="InterPro" id="IPR005999">
    <property type="entry name" value="Glycerol_kin"/>
</dbReference>
<comment type="similarity">
    <text evidence="2 11 12">Belongs to the FGGY kinase family.</text>
</comment>
<feature type="domain" description="Carbohydrate kinase FGGY C-terminal" evidence="14">
    <location>
        <begin position="290"/>
        <end position="478"/>
    </location>
</feature>
<evidence type="ECO:0000256" key="3">
    <source>
        <dbReference type="ARBA" id="ARBA00022679"/>
    </source>
</evidence>
<feature type="binding site" evidence="11">
    <location>
        <position position="163"/>
    </location>
    <ligand>
        <name>sn-glycerol 3-phosphate</name>
        <dbReference type="ChEBI" id="CHEBI:57597"/>
    </ligand>
</feature>
<dbReference type="NCBIfam" id="NF000756">
    <property type="entry name" value="PRK00047.1"/>
    <property type="match status" value="1"/>
</dbReference>
<comment type="activity regulation">
    <text evidence="11">Activated by phosphorylation and inhibited by fructose 1,6-bisphosphate (FBP).</text>
</comment>
<evidence type="ECO:0000256" key="11">
    <source>
        <dbReference type="HAMAP-Rule" id="MF_00186"/>
    </source>
</evidence>
<dbReference type="PANTHER" id="PTHR10196">
    <property type="entry name" value="SUGAR KINASE"/>
    <property type="match status" value="1"/>
</dbReference>
<comment type="pathway">
    <text evidence="1 11">Polyol metabolism; glycerol degradation via glycerol kinase pathway; sn-glycerol 3-phosphate from glycerol: step 1/1.</text>
</comment>
<dbReference type="SUPFAM" id="SSF53067">
    <property type="entry name" value="Actin-like ATPase domain"/>
    <property type="match status" value="2"/>
</dbReference>
<feature type="binding site" evidence="11">
    <location>
        <position position="295"/>
    </location>
    <ligand>
        <name>ATP</name>
        <dbReference type="ChEBI" id="CHEBI:30616"/>
    </ligand>
</feature>
<dbReference type="EMBL" id="FNJW01000008">
    <property type="protein sequence ID" value="SDQ35548.1"/>
    <property type="molecule type" value="Genomic_DNA"/>
</dbReference>
<comment type="subunit">
    <text evidence="10 11">Homotetramer and homodimer (in equilibrium).</text>
</comment>
<dbReference type="PROSITE" id="PS00445">
    <property type="entry name" value="FGGY_KINASES_2"/>
    <property type="match status" value="1"/>
</dbReference>
<evidence type="ECO:0000256" key="10">
    <source>
        <dbReference type="ARBA" id="ARBA00063665"/>
    </source>
</evidence>
<feature type="binding site" evidence="11">
    <location>
        <position position="42"/>
    </location>
    <ligand>
        <name>ATP</name>
        <dbReference type="ChEBI" id="CHEBI:30616"/>
    </ligand>
</feature>
<evidence type="ECO:0000256" key="7">
    <source>
        <dbReference type="ARBA" id="ARBA00022840"/>
    </source>
</evidence>
<feature type="domain" description="Carbohydrate kinase FGGY N-terminal" evidence="13">
    <location>
        <begin position="33"/>
        <end position="280"/>
    </location>
</feature>
<feature type="binding site" evidence="11">
    <location>
        <position position="273"/>
    </location>
    <ligand>
        <name>sn-glycerol 3-phosphate</name>
        <dbReference type="ChEBI" id="CHEBI:57597"/>
    </ligand>
</feature>
<keyword evidence="3 11" id="KW-0808">Transferase</keyword>
<evidence type="ECO:0000256" key="12">
    <source>
        <dbReference type="RuleBase" id="RU003733"/>
    </source>
</evidence>
<evidence type="ECO:0000313" key="15">
    <source>
        <dbReference type="EMBL" id="SDQ35548.1"/>
    </source>
</evidence>
<dbReference type="InterPro" id="IPR000577">
    <property type="entry name" value="Carb_kinase_FGGY"/>
</dbReference>